<sequence length="482" mass="56600">MSETNFDSQGEEKPVSVYDQMNGIANGLIDSIQEEEENNENENENNDENQNQPKTNKKQKKYKTVIKEDGEEEEEEEEASDINVDEEEDKNEGKLDDQFGNVANGLLGNPEEEENDETKNQNNDIQISEEEENEEAKNDIHEEEEEKQISEPKTASSSRRRKLLDVKVVIPDYPFAPQPLDPNITHFVFDESAGDFNPRVARNRNAVSARSKYDRMNNLETSLPKNPAKKYEKSPYFSRPFTIYKVPPYRPPPNKNKSYHYDTSRSARSNTYRNPRQKIPPSDYVERTRENNIRSQRQDRERVDRYRREHPLPVYQPHYQQTVLEAKIEMRRREEREYQRAVDQERKRRQRNRRQHDDFVRKAQDFEVSGEPPSSQKSARQSQRLSQKPRNQQSQQSQQQRSGQQSEQQRSEQQSVTNDEQMIVNDDVEVQPQCDESQKEEIHSQVDSQAEQQDDDEENNDDGNSQHSENIEAENDPHGVTV</sequence>
<accession>A0A1J4JI77</accession>
<dbReference type="EMBL" id="MLAK01001126">
    <property type="protein sequence ID" value="OHS97283.1"/>
    <property type="molecule type" value="Genomic_DNA"/>
</dbReference>
<feature type="compositionally biased region" description="Basic and acidic residues" evidence="1">
    <location>
        <begin position="337"/>
        <end position="346"/>
    </location>
</feature>
<feature type="region of interest" description="Disordered" evidence="1">
    <location>
        <begin position="337"/>
        <end position="482"/>
    </location>
</feature>
<name>A0A1J4JI77_9EUKA</name>
<reference evidence="2" key="1">
    <citation type="submission" date="2016-10" db="EMBL/GenBank/DDBJ databases">
        <authorList>
            <person name="Benchimol M."/>
            <person name="Almeida L.G."/>
            <person name="Vasconcelos A.T."/>
            <person name="Perreira-Neves A."/>
            <person name="Rosa I.A."/>
            <person name="Tasca T."/>
            <person name="Bogo M.R."/>
            <person name="de Souza W."/>
        </authorList>
    </citation>
    <scope>NUCLEOTIDE SEQUENCE [LARGE SCALE GENOMIC DNA]</scope>
    <source>
        <strain evidence="2">K</strain>
    </source>
</reference>
<dbReference type="AlphaFoldDB" id="A0A1J4JI77"/>
<proteinExistence type="predicted"/>
<dbReference type="VEuPathDB" id="TrichDB:TRFO_09567"/>
<evidence type="ECO:0000256" key="1">
    <source>
        <dbReference type="SAM" id="MobiDB-lite"/>
    </source>
</evidence>
<dbReference type="GeneID" id="94829638"/>
<dbReference type="Proteomes" id="UP000179807">
    <property type="component" value="Unassembled WGS sequence"/>
</dbReference>
<dbReference type="RefSeq" id="XP_068350420.1">
    <property type="nucleotide sequence ID" value="XM_068494934.1"/>
</dbReference>
<evidence type="ECO:0000313" key="3">
    <source>
        <dbReference type="Proteomes" id="UP000179807"/>
    </source>
</evidence>
<feature type="compositionally biased region" description="Acidic residues" evidence="1">
    <location>
        <begin position="69"/>
        <end position="90"/>
    </location>
</feature>
<feature type="compositionally biased region" description="Acidic residues" evidence="1">
    <location>
        <begin position="452"/>
        <end position="461"/>
    </location>
</feature>
<feature type="compositionally biased region" description="Basic and acidic residues" evidence="1">
    <location>
        <begin position="284"/>
        <end position="311"/>
    </location>
</feature>
<evidence type="ECO:0000313" key="2">
    <source>
        <dbReference type="EMBL" id="OHS97283.1"/>
    </source>
</evidence>
<feature type="compositionally biased region" description="Low complexity" evidence="1">
    <location>
        <begin position="392"/>
        <end position="415"/>
    </location>
</feature>
<comment type="caution">
    <text evidence="2">The sequence shown here is derived from an EMBL/GenBank/DDBJ whole genome shotgun (WGS) entry which is preliminary data.</text>
</comment>
<gene>
    <name evidence="2" type="ORF">TRFO_09567</name>
</gene>
<keyword evidence="3" id="KW-1185">Reference proteome</keyword>
<feature type="compositionally biased region" description="Polar residues" evidence="1">
    <location>
        <begin position="372"/>
        <end position="391"/>
    </location>
</feature>
<protein>
    <submittedName>
        <fullName evidence="2">Uncharacterized protein</fullName>
    </submittedName>
</protein>
<feature type="region of interest" description="Disordered" evidence="1">
    <location>
        <begin position="247"/>
        <end position="320"/>
    </location>
</feature>
<organism evidence="2 3">
    <name type="scientific">Tritrichomonas foetus</name>
    <dbReference type="NCBI Taxonomy" id="1144522"/>
    <lineage>
        <taxon>Eukaryota</taxon>
        <taxon>Metamonada</taxon>
        <taxon>Parabasalia</taxon>
        <taxon>Tritrichomonadida</taxon>
        <taxon>Tritrichomonadidae</taxon>
        <taxon>Tritrichomonas</taxon>
    </lineage>
</organism>
<feature type="compositionally biased region" description="Basic residues" evidence="1">
    <location>
        <begin position="55"/>
        <end position="64"/>
    </location>
</feature>
<feature type="compositionally biased region" description="Acidic residues" evidence="1">
    <location>
        <begin position="32"/>
        <end position="47"/>
    </location>
</feature>
<feature type="compositionally biased region" description="Basic and acidic residues" evidence="1">
    <location>
        <begin position="355"/>
        <end position="365"/>
    </location>
</feature>
<feature type="region of interest" description="Disordered" evidence="1">
    <location>
        <begin position="1"/>
        <end position="162"/>
    </location>
</feature>